<evidence type="ECO:0000313" key="1">
    <source>
        <dbReference type="EMBL" id="KTD19243.1"/>
    </source>
</evidence>
<protein>
    <recommendedName>
        <fullName evidence="3">Phasin protein</fullName>
    </recommendedName>
</protein>
<dbReference type="Proteomes" id="UP000055035">
    <property type="component" value="Unassembled WGS sequence"/>
</dbReference>
<dbReference type="RefSeq" id="WP_058469638.1">
    <property type="nucleotide sequence ID" value="NZ_CAAAIC010000013.1"/>
</dbReference>
<organism evidence="1 2">
    <name type="scientific">Legionella jordanis</name>
    <dbReference type="NCBI Taxonomy" id="456"/>
    <lineage>
        <taxon>Bacteria</taxon>
        <taxon>Pseudomonadati</taxon>
        <taxon>Pseudomonadota</taxon>
        <taxon>Gammaproteobacteria</taxon>
        <taxon>Legionellales</taxon>
        <taxon>Legionellaceae</taxon>
        <taxon>Legionella</taxon>
    </lineage>
</organism>
<gene>
    <name evidence="1" type="ORF">Ljor_0040</name>
</gene>
<evidence type="ECO:0000313" key="2">
    <source>
        <dbReference type="Proteomes" id="UP000055035"/>
    </source>
</evidence>
<comment type="caution">
    <text evidence="1">The sequence shown here is derived from an EMBL/GenBank/DDBJ whole genome shotgun (WGS) entry which is preliminary data.</text>
</comment>
<accession>A0A0W0VGR8</accession>
<dbReference type="OrthoDB" id="5644572at2"/>
<dbReference type="EMBL" id="LNYJ01000001">
    <property type="protein sequence ID" value="KTD19243.1"/>
    <property type="molecule type" value="Genomic_DNA"/>
</dbReference>
<dbReference type="AlphaFoldDB" id="A0A0W0VGR8"/>
<name>A0A0W0VGR8_9GAMM</name>
<dbReference type="PATRIC" id="fig|456.5.peg.42"/>
<dbReference type="STRING" id="456.Ljor_0040"/>
<sequence length="95" mass="11423">MQRDYLEGLKDSFNQLQKPLQELVELNVKTFQNLSYIKPEDLSQLKNPEDLLEKNVNIFIQNSHRSLDYLQQAFHIFEKHLLSFAHEIKKTEQRH</sequence>
<keyword evidence="2" id="KW-1185">Reference proteome</keyword>
<proteinExistence type="predicted"/>
<reference evidence="1 2" key="1">
    <citation type="submission" date="2015-11" db="EMBL/GenBank/DDBJ databases">
        <title>Genomic analysis of 38 Legionella species identifies large and diverse effector repertoires.</title>
        <authorList>
            <person name="Burstein D."/>
            <person name="Amaro F."/>
            <person name="Zusman T."/>
            <person name="Lifshitz Z."/>
            <person name="Cohen O."/>
            <person name="Gilbert J.A."/>
            <person name="Pupko T."/>
            <person name="Shuman H.A."/>
            <person name="Segal G."/>
        </authorList>
    </citation>
    <scope>NUCLEOTIDE SEQUENCE [LARGE SCALE GENOMIC DNA]</scope>
    <source>
        <strain evidence="1 2">BL-540</strain>
    </source>
</reference>
<evidence type="ECO:0008006" key="3">
    <source>
        <dbReference type="Google" id="ProtNLM"/>
    </source>
</evidence>